<feature type="domain" description="Histidine kinase" evidence="9">
    <location>
        <begin position="496"/>
        <end position="702"/>
    </location>
</feature>
<keyword evidence="4" id="KW-0808">Transferase</keyword>
<dbReference type="Pfam" id="PF01584">
    <property type="entry name" value="CheW"/>
    <property type="match status" value="1"/>
</dbReference>
<dbReference type="Pfam" id="PF02518">
    <property type="entry name" value="HATPase_c"/>
    <property type="match status" value="1"/>
</dbReference>
<evidence type="ECO:0000259" key="12">
    <source>
        <dbReference type="PROSITE" id="PS50894"/>
    </source>
</evidence>
<dbReference type="EMBL" id="PVWO01000614">
    <property type="protein sequence ID" value="PSB41740.1"/>
    <property type="molecule type" value="Genomic_DNA"/>
</dbReference>
<dbReference type="EC" id="2.7.13.3" evidence="2"/>
<accession>A0A2T1F9Q7</accession>
<dbReference type="SMART" id="SM01231">
    <property type="entry name" value="H-kinase_dim"/>
    <property type="match status" value="1"/>
</dbReference>
<keyword evidence="14" id="KW-1185">Reference proteome</keyword>
<organism evidence="13 14">
    <name type="scientific">Chamaesiphon polymorphus CCALA 037</name>
    <dbReference type="NCBI Taxonomy" id="2107692"/>
    <lineage>
        <taxon>Bacteria</taxon>
        <taxon>Bacillati</taxon>
        <taxon>Cyanobacteriota</taxon>
        <taxon>Cyanophyceae</taxon>
        <taxon>Gomontiellales</taxon>
        <taxon>Chamaesiphonaceae</taxon>
        <taxon>Chamaesiphon</taxon>
    </lineage>
</organism>
<keyword evidence="3 8" id="KW-0597">Phosphoprotein</keyword>
<dbReference type="GO" id="GO:0006935">
    <property type="term" value="P:chemotaxis"/>
    <property type="evidence" value="ECO:0007669"/>
    <property type="project" value="InterPro"/>
</dbReference>
<dbReference type="Gene3D" id="3.40.50.2300">
    <property type="match status" value="1"/>
</dbReference>
<evidence type="ECO:0000313" key="14">
    <source>
        <dbReference type="Proteomes" id="UP000238937"/>
    </source>
</evidence>
<dbReference type="Gene3D" id="1.20.120.160">
    <property type="entry name" value="HPT domain"/>
    <property type="match status" value="1"/>
</dbReference>
<dbReference type="SMART" id="SM00073">
    <property type="entry name" value="HPT"/>
    <property type="match status" value="1"/>
</dbReference>
<protein>
    <recommendedName>
        <fullName evidence="2">histidine kinase</fullName>
        <ecNumber evidence="2">2.7.13.3</ecNumber>
    </recommendedName>
</protein>
<dbReference type="PANTHER" id="PTHR43395">
    <property type="entry name" value="SENSOR HISTIDINE KINASE CHEA"/>
    <property type="match status" value="1"/>
</dbReference>
<gene>
    <name evidence="13" type="ORF">C7B77_27185</name>
</gene>
<proteinExistence type="predicted"/>
<name>A0A2T1F9Q7_9CYAN</name>
<dbReference type="InterPro" id="IPR004358">
    <property type="entry name" value="Sig_transdc_His_kin-like_C"/>
</dbReference>
<evidence type="ECO:0000256" key="7">
    <source>
        <dbReference type="PROSITE-ProRule" id="PRU00110"/>
    </source>
</evidence>
<evidence type="ECO:0000313" key="13">
    <source>
        <dbReference type="EMBL" id="PSB41740.1"/>
    </source>
</evidence>
<dbReference type="SUPFAM" id="SSF50341">
    <property type="entry name" value="CheW-like"/>
    <property type="match status" value="1"/>
</dbReference>
<sequence length="985" mass="107155">PNPQPPMYIDDEELRGLYKTSATEHIQAIESALMQLEKQPQNSAVLKELLRSAHTLKGDSRMLGVEDVETLVHQIEECLMPIDKGGAAMTEQLCDRLYLGLDTIKKLAHTAVTGEPNDVNMFYILATLMGDVDANAIPSIPASPTTATLSDRTAQALSFDDSGIDMDATASDGWMSAGDDSSLFDTPTDLWVHERPAAPLPTVAEPLSIEAMEIQPPAPGSLESSQLKASFLELAADLFPADSTLPPLDAQTGLNDFTMMPGTAQIEDLPSEMPTDYLLFAPDDNFTLIPSTEIDVGEASLKGNRAFDLEERSLSDTGFPLLDALPVDSPLDRHNSTKEDDDLFSSSFDNLLVPPLENIPAEEFPTLADRPEAQPPVEEKIAPPIVATPKAPPAPATGIGDDRIDTIRVDAKQLDALMGQSGEINVINQQIASRLLDLDTLLELWENGSRDYQSLQNSIQQNPSQLSLDRQLSHLDRQWAQMGALISKFKKAIGGDSSRLELVTSALDSGVKKLRLLPLATILNLFPRMVRDLAKTQSKEINFAIEGGDLLLDKRLLEEIKDPLMHILRNAIDHGIETPLERQQNGKLAAATLLIQVRQTGNQTTIEILDDGRGLDIQRIKATAIKRGLHTKAELDAMSVDRIQSLIFASGFSTRARVTELSGRGVGLDIVKTNIERIKGSVDVESSPDRGCTFRIVLSHAIGSSQVMMVEVRHQTYAIPVEYVDRMLLVNKAEIFALGGTPTTQINGQTTTVAWLADLLSLPALAPNSPGELTRTSKSIACLLLQSGRQQLALLVDRIEDRQLVTVESPHPLLHNVPHLAGATILGTGEVCLVLNPLDLFATAGGNRPSGSITAAATTPMFATQAPAILLVEDSLVIRTQMTRILQGAGYRVTTANDGVEGWEKLQAEQFDLVVSDVEMPRWGGLKLTTEIRNHADYQHLPIVLVTTLSQSADRDRGFEAGATAYLTKGDFDQQLLLDTLNRLI</sequence>
<dbReference type="PROSITE" id="PS50894">
    <property type="entry name" value="HPT"/>
    <property type="match status" value="1"/>
</dbReference>
<feature type="non-terminal residue" evidence="13">
    <location>
        <position position="1"/>
    </location>
</feature>
<dbReference type="InterPro" id="IPR002545">
    <property type="entry name" value="CheW-lke_dom"/>
</dbReference>
<comment type="caution">
    <text evidence="13">The sequence shown here is derived from an EMBL/GenBank/DDBJ whole genome shotgun (WGS) entry which is preliminary data.</text>
</comment>
<dbReference type="PRINTS" id="PR00344">
    <property type="entry name" value="BCTRLSENSOR"/>
</dbReference>
<evidence type="ECO:0000256" key="4">
    <source>
        <dbReference type="ARBA" id="ARBA00022679"/>
    </source>
</evidence>
<evidence type="ECO:0000256" key="3">
    <source>
        <dbReference type="ARBA" id="ARBA00022553"/>
    </source>
</evidence>
<dbReference type="Gene3D" id="2.30.30.40">
    <property type="entry name" value="SH3 Domains"/>
    <property type="match status" value="1"/>
</dbReference>
<dbReference type="InterPro" id="IPR036641">
    <property type="entry name" value="HPT_dom_sf"/>
</dbReference>
<feature type="domain" description="Response regulatory" evidence="10">
    <location>
        <begin position="868"/>
        <end position="984"/>
    </location>
</feature>
<feature type="modified residue" description="Phosphohistidine" evidence="7">
    <location>
        <position position="54"/>
    </location>
</feature>
<keyword evidence="6" id="KW-0902">Two-component regulatory system</keyword>
<dbReference type="SMART" id="SM00448">
    <property type="entry name" value="REC"/>
    <property type="match status" value="1"/>
</dbReference>
<dbReference type="SMART" id="SM00387">
    <property type="entry name" value="HATPase_c"/>
    <property type="match status" value="1"/>
</dbReference>
<dbReference type="SUPFAM" id="SSF47226">
    <property type="entry name" value="Histidine-containing phosphotransfer domain, HPT domain"/>
    <property type="match status" value="1"/>
</dbReference>
<evidence type="ECO:0000256" key="5">
    <source>
        <dbReference type="ARBA" id="ARBA00022777"/>
    </source>
</evidence>
<dbReference type="InterPro" id="IPR004105">
    <property type="entry name" value="CheA-like_dim"/>
</dbReference>
<evidence type="ECO:0000259" key="9">
    <source>
        <dbReference type="PROSITE" id="PS50109"/>
    </source>
</evidence>
<feature type="domain" description="CheW-like" evidence="11">
    <location>
        <begin position="704"/>
        <end position="846"/>
    </location>
</feature>
<keyword evidence="5" id="KW-0418">Kinase</keyword>
<evidence type="ECO:0000256" key="1">
    <source>
        <dbReference type="ARBA" id="ARBA00000085"/>
    </source>
</evidence>
<evidence type="ECO:0000259" key="10">
    <source>
        <dbReference type="PROSITE" id="PS50110"/>
    </source>
</evidence>
<dbReference type="FunFam" id="3.30.565.10:FF:000016">
    <property type="entry name" value="Chemotaxis protein CheA, putative"/>
    <property type="match status" value="1"/>
</dbReference>
<dbReference type="RefSeq" id="WP_106312408.1">
    <property type="nucleotide sequence ID" value="NZ_PVWO01000614.1"/>
</dbReference>
<dbReference type="GO" id="GO:0005737">
    <property type="term" value="C:cytoplasm"/>
    <property type="evidence" value="ECO:0007669"/>
    <property type="project" value="InterPro"/>
</dbReference>
<feature type="modified residue" description="4-aspartylphosphate" evidence="8">
    <location>
        <position position="917"/>
    </location>
</feature>
<comment type="catalytic activity">
    <reaction evidence="1">
        <text>ATP + protein L-histidine = ADP + protein N-phospho-L-histidine.</text>
        <dbReference type="EC" id="2.7.13.3"/>
    </reaction>
</comment>
<dbReference type="Gene3D" id="3.30.565.10">
    <property type="entry name" value="Histidine kinase-like ATPase, C-terminal domain"/>
    <property type="match status" value="1"/>
</dbReference>
<dbReference type="InterPro" id="IPR051315">
    <property type="entry name" value="Bact_Chemotaxis_CheA"/>
</dbReference>
<evidence type="ECO:0000256" key="6">
    <source>
        <dbReference type="ARBA" id="ARBA00023012"/>
    </source>
</evidence>
<dbReference type="Proteomes" id="UP000238937">
    <property type="component" value="Unassembled WGS sequence"/>
</dbReference>
<evidence type="ECO:0000256" key="2">
    <source>
        <dbReference type="ARBA" id="ARBA00012438"/>
    </source>
</evidence>
<feature type="domain" description="HPt" evidence="12">
    <location>
        <begin position="7"/>
        <end position="111"/>
    </location>
</feature>
<dbReference type="PANTHER" id="PTHR43395:SF1">
    <property type="entry name" value="CHEMOTAXIS PROTEIN CHEA"/>
    <property type="match status" value="1"/>
</dbReference>
<dbReference type="GO" id="GO:0000155">
    <property type="term" value="F:phosphorelay sensor kinase activity"/>
    <property type="evidence" value="ECO:0007669"/>
    <property type="project" value="InterPro"/>
</dbReference>
<dbReference type="InterPro" id="IPR011006">
    <property type="entry name" value="CheY-like_superfamily"/>
</dbReference>
<dbReference type="AlphaFoldDB" id="A0A2T1F9Q7"/>
<dbReference type="PROSITE" id="PS50110">
    <property type="entry name" value="RESPONSE_REGULATORY"/>
    <property type="match status" value="1"/>
</dbReference>
<dbReference type="Pfam" id="PF01627">
    <property type="entry name" value="Hpt"/>
    <property type="match status" value="1"/>
</dbReference>
<dbReference type="PROSITE" id="PS50109">
    <property type="entry name" value="HIS_KIN"/>
    <property type="match status" value="1"/>
</dbReference>
<dbReference type="PROSITE" id="PS50851">
    <property type="entry name" value="CHEW"/>
    <property type="match status" value="1"/>
</dbReference>
<dbReference type="InterPro" id="IPR036890">
    <property type="entry name" value="HATPase_C_sf"/>
</dbReference>
<dbReference type="InterPro" id="IPR003594">
    <property type="entry name" value="HATPase_dom"/>
</dbReference>
<dbReference type="InterPro" id="IPR008207">
    <property type="entry name" value="Sig_transdc_His_kin_Hpt_dom"/>
</dbReference>
<evidence type="ECO:0000259" key="11">
    <source>
        <dbReference type="PROSITE" id="PS50851"/>
    </source>
</evidence>
<dbReference type="SMART" id="SM00260">
    <property type="entry name" value="CheW"/>
    <property type="match status" value="1"/>
</dbReference>
<reference evidence="13 14" key="1">
    <citation type="submission" date="2018-03" db="EMBL/GenBank/DDBJ databases">
        <title>The ancient ancestry and fast evolution of plastids.</title>
        <authorList>
            <person name="Moore K.R."/>
            <person name="Magnabosco C."/>
            <person name="Momper L."/>
            <person name="Gold D.A."/>
            <person name="Bosak T."/>
            <person name="Fournier G.P."/>
        </authorList>
    </citation>
    <scope>NUCLEOTIDE SEQUENCE [LARGE SCALE GENOMIC DNA]</scope>
    <source>
        <strain evidence="13 14">CCALA 037</strain>
    </source>
</reference>
<dbReference type="SUPFAM" id="SSF55874">
    <property type="entry name" value="ATPase domain of HSP90 chaperone/DNA topoisomerase II/histidine kinase"/>
    <property type="match status" value="1"/>
</dbReference>
<dbReference type="CDD" id="cd00088">
    <property type="entry name" value="HPT"/>
    <property type="match status" value="1"/>
</dbReference>
<dbReference type="SUPFAM" id="SSF52172">
    <property type="entry name" value="CheY-like"/>
    <property type="match status" value="1"/>
</dbReference>
<evidence type="ECO:0000256" key="8">
    <source>
        <dbReference type="PROSITE-ProRule" id="PRU00169"/>
    </source>
</evidence>
<dbReference type="Pfam" id="PF00072">
    <property type="entry name" value="Response_reg"/>
    <property type="match status" value="1"/>
</dbReference>
<dbReference type="InterPro" id="IPR005467">
    <property type="entry name" value="His_kinase_dom"/>
</dbReference>
<dbReference type="InterPro" id="IPR001789">
    <property type="entry name" value="Sig_transdc_resp-reg_receiver"/>
</dbReference>
<dbReference type="InterPro" id="IPR036061">
    <property type="entry name" value="CheW-like_dom_sf"/>
</dbReference>